<proteinExistence type="predicted"/>
<organism evidence="2">
    <name type="scientific">Oryza meridionalis</name>
    <dbReference type="NCBI Taxonomy" id="40149"/>
    <lineage>
        <taxon>Eukaryota</taxon>
        <taxon>Viridiplantae</taxon>
        <taxon>Streptophyta</taxon>
        <taxon>Embryophyta</taxon>
        <taxon>Tracheophyta</taxon>
        <taxon>Spermatophyta</taxon>
        <taxon>Magnoliopsida</taxon>
        <taxon>Liliopsida</taxon>
        <taxon>Poales</taxon>
        <taxon>Poaceae</taxon>
        <taxon>BOP clade</taxon>
        <taxon>Oryzoideae</taxon>
        <taxon>Oryzeae</taxon>
        <taxon>Oryzinae</taxon>
        <taxon>Oryza</taxon>
    </lineage>
</organism>
<reference evidence="2" key="2">
    <citation type="submission" date="2018-05" db="EMBL/GenBank/DDBJ databases">
        <title>OmerRS3 (Oryza meridionalis Reference Sequence Version 3).</title>
        <authorList>
            <person name="Zhang J."/>
            <person name="Kudrna D."/>
            <person name="Lee S."/>
            <person name="Talag J."/>
            <person name="Welchert J."/>
            <person name="Wing R.A."/>
        </authorList>
    </citation>
    <scope>NUCLEOTIDE SEQUENCE [LARGE SCALE GENOMIC DNA]</scope>
    <source>
        <strain evidence="2">cv. OR44</strain>
    </source>
</reference>
<dbReference type="EnsemblPlants" id="OMERI05G13930.1">
    <property type="protein sequence ID" value="OMERI05G13930.1"/>
    <property type="gene ID" value="OMERI05G13930"/>
</dbReference>
<accession>A0A0E0DR90</accession>
<dbReference type="AlphaFoldDB" id="A0A0E0DR90"/>
<dbReference type="Gramene" id="OMERI05G13930.1">
    <property type="protein sequence ID" value="OMERI05G13930.1"/>
    <property type="gene ID" value="OMERI05G13930"/>
</dbReference>
<dbReference type="Proteomes" id="UP000008021">
    <property type="component" value="Chromosome 5"/>
</dbReference>
<name>A0A0E0DR90_9ORYZ</name>
<evidence type="ECO:0000256" key="1">
    <source>
        <dbReference type="SAM" id="MobiDB-lite"/>
    </source>
</evidence>
<sequence>MPLSGVRAKFCEVDTSADLINNKTDAAVRRPWFIRVLLPGSFAKMPGEKKDGKGLNDRLWKPHAIPSHNANQDLMHALPRASHKLHNHTRNEEPFHMEEGDFGHSP</sequence>
<keyword evidence="3" id="KW-1185">Reference proteome</keyword>
<feature type="compositionally biased region" description="Basic and acidic residues" evidence="1">
    <location>
        <begin position="46"/>
        <end position="60"/>
    </location>
</feature>
<feature type="region of interest" description="Disordered" evidence="1">
    <location>
        <begin position="45"/>
        <end position="66"/>
    </location>
</feature>
<evidence type="ECO:0000313" key="3">
    <source>
        <dbReference type="Proteomes" id="UP000008021"/>
    </source>
</evidence>
<dbReference type="HOGENOM" id="CLU_2227473_0_0_1"/>
<protein>
    <submittedName>
        <fullName evidence="2">Uncharacterized protein</fullName>
    </submittedName>
</protein>
<reference evidence="2" key="1">
    <citation type="submission" date="2015-04" db="UniProtKB">
        <authorList>
            <consortium name="EnsemblPlants"/>
        </authorList>
    </citation>
    <scope>IDENTIFICATION</scope>
</reference>
<evidence type="ECO:0000313" key="2">
    <source>
        <dbReference type="EnsemblPlants" id="OMERI05G13930.1"/>
    </source>
</evidence>